<name>A0ABS6SLR1_9SPHN</name>
<sequence length="157" mass="17448">MGQLSEEQKQVARDEGERWWNSAHDRLRFSVEYAQAGIKSLFLANGGGIVSLLTFAGNTKAIVEPDALFWSFIWFGIGCFAALVIYIAGYESQGYVMQAEYERSRQALSDSLELERVFDPSPHEHKSHRAERLGFVAALVSLSMFLLGALVGLDAIT</sequence>
<keyword evidence="1" id="KW-1133">Transmembrane helix</keyword>
<evidence type="ECO:0000256" key="1">
    <source>
        <dbReference type="SAM" id="Phobius"/>
    </source>
</evidence>
<organism evidence="2 3">
    <name type="scientific">Erythrobacter ani</name>
    <dbReference type="NCBI Taxonomy" id="2827235"/>
    <lineage>
        <taxon>Bacteria</taxon>
        <taxon>Pseudomonadati</taxon>
        <taxon>Pseudomonadota</taxon>
        <taxon>Alphaproteobacteria</taxon>
        <taxon>Sphingomonadales</taxon>
        <taxon>Erythrobacteraceae</taxon>
        <taxon>Erythrobacter/Porphyrobacter group</taxon>
        <taxon>Erythrobacter</taxon>
    </lineage>
</organism>
<comment type="caution">
    <text evidence="2">The sequence shown here is derived from an EMBL/GenBank/DDBJ whole genome shotgun (WGS) entry which is preliminary data.</text>
</comment>
<gene>
    <name evidence="2" type="ORF">KCG45_07385</name>
</gene>
<keyword evidence="3" id="KW-1185">Reference proteome</keyword>
<feature type="transmembrane region" description="Helical" evidence="1">
    <location>
        <begin position="36"/>
        <end position="56"/>
    </location>
</feature>
<keyword evidence="1" id="KW-0472">Membrane</keyword>
<dbReference type="EMBL" id="JAGSPB010000002">
    <property type="protein sequence ID" value="MBV7265999.1"/>
    <property type="molecule type" value="Genomic_DNA"/>
</dbReference>
<feature type="transmembrane region" description="Helical" evidence="1">
    <location>
        <begin position="133"/>
        <end position="153"/>
    </location>
</feature>
<keyword evidence="1" id="KW-0812">Transmembrane</keyword>
<protein>
    <submittedName>
        <fullName evidence="2">Uncharacterized protein</fullName>
    </submittedName>
</protein>
<evidence type="ECO:0000313" key="3">
    <source>
        <dbReference type="Proteomes" id="UP000699975"/>
    </source>
</evidence>
<feature type="transmembrane region" description="Helical" evidence="1">
    <location>
        <begin position="68"/>
        <end position="88"/>
    </location>
</feature>
<dbReference type="RefSeq" id="WP_218316611.1">
    <property type="nucleotide sequence ID" value="NZ_JAGSPB010000002.1"/>
</dbReference>
<proteinExistence type="predicted"/>
<dbReference type="Proteomes" id="UP000699975">
    <property type="component" value="Unassembled WGS sequence"/>
</dbReference>
<accession>A0ABS6SLR1</accession>
<reference evidence="2 3" key="1">
    <citation type="submission" date="2021-04" db="EMBL/GenBank/DDBJ databases">
        <authorList>
            <person name="Pira H."/>
            <person name="Risdian C."/>
            <person name="Wink J."/>
        </authorList>
    </citation>
    <scope>NUCLEOTIDE SEQUENCE [LARGE SCALE GENOMIC DNA]</scope>
    <source>
        <strain evidence="2 3">WH131</strain>
    </source>
</reference>
<evidence type="ECO:0000313" key="2">
    <source>
        <dbReference type="EMBL" id="MBV7265999.1"/>
    </source>
</evidence>